<dbReference type="PANTHER" id="PTHR43788">
    <property type="entry name" value="DNA2/NAM7 HELICASE FAMILY MEMBER"/>
    <property type="match status" value="1"/>
</dbReference>
<protein>
    <recommendedName>
        <fullName evidence="7">RNB domain-containing protein</fullName>
    </recommendedName>
</protein>
<evidence type="ECO:0000313" key="8">
    <source>
        <dbReference type="EMBL" id="KAK7490438.1"/>
    </source>
</evidence>
<dbReference type="Pfam" id="PF13086">
    <property type="entry name" value="AAA_11"/>
    <property type="match status" value="1"/>
</dbReference>
<dbReference type="Pfam" id="PF13087">
    <property type="entry name" value="AAA_12"/>
    <property type="match status" value="1"/>
</dbReference>
<organism evidence="8 9">
    <name type="scientific">Batillaria attramentaria</name>
    <dbReference type="NCBI Taxonomy" id="370345"/>
    <lineage>
        <taxon>Eukaryota</taxon>
        <taxon>Metazoa</taxon>
        <taxon>Spiralia</taxon>
        <taxon>Lophotrochozoa</taxon>
        <taxon>Mollusca</taxon>
        <taxon>Gastropoda</taxon>
        <taxon>Caenogastropoda</taxon>
        <taxon>Sorbeoconcha</taxon>
        <taxon>Cerithioidea</taxon>
        <taxon>Batillariidae</taxon>
        <taxon>Batillaria</taxon>
    </lineage>
</organism>
<feature type="region of interest" description="Disordered" evidence="6">
    <location>
        <begin position="1"/>
        <end position="85"/>
    </location>
</feature>
<feature type="compositionally biased region" description="Low complexity" evidence="6">
    <location>
        <begin position="137"/>
        <end position="150"/>
    </location>
</feature>
<keyword evidence="5" id="KW-0067">ATP-binding</keyword>
<dbReference type="SUPFAM" id="SSF52540">
    <property type="entry name" value="P-loop containing nucleoside triphosphate hydrolases"/>
    <property type="match status" value="1"/>
</dbReference>
<accession>A0ABD0KTV1</accession>
<feature type="domain" description="RNB" evidence="7">
    <location>
        <begin position="509"/>
        <end position="878"/>
    </location>
</feature>
<evidence type="ECO:0000256" key="6">
    <source>
        <dbReference type="SAM" id="MobiDB-lite"/>
    </source>
</evidence>
<dbReference type="GO" id="GO:0016787">
    <property type="term" value="F:hydrolase activity"/>
    <property type="evidence" value="ECO:0007669"/>
    <property type="project" value="UniProtKB-KW"/>
</dbReference>
<dbReference type="SUPFAM" id="SSF50249">
    <property type="entry name" value="Nucleic acid-binding proteins"/>
    <property type="match status" value="1"/>
</dbReference>
<dbReference type="InterPro" id="IPR027417">
    <property type="entry name" value="P-loop_NTPase"/>
</dbReference>
<dbReference type="Pfam" id="PF00773">
    <property type="entry name" value="RNB"/>
    <property type="match status" value="1"/>
</dbReference>
<dbReference type="PROSITE" id="PS01175">
    <property type="entry name" value="RIBONUCLEASE_II"/>
    <property type="match status" value="1"/>
</dbReference>
<evidence type="ECO:0000256" key="2">
    <source>
        <dbReference type="ARBA" id="ARBA00022741"/>
    </source>
</evidence>
<gene>
    <name evidence="8" type="ORF">BaRGS_00018224</name>
</gene>
<feature type="region of interest" description="Disordered" evidence="6">
    <location>
        <begin position="124"/>
        <end position="150"/>
    </location>
</feature>
<feature type="compositionally biased region" description="Polar residues" evidence="6">
    <location>
        <begin position="53"/>
        <end position="73"/>
    </location>
</feature>
<sequence>MSQKSTHQVSQQSTNKRTSQEGAQPRFETNQQVTKQVFLQGTQNFRQSRKHSAQQASPQGTKQVVQENVQKAFQQARKKTSQQVYRADTRNRTTVIPQIESHQPQLPISGQNSFIEIPSAEVSSTISGARPPSPCPSDVSTSSRVSRSSSYAASTAASILDFLYLSDDQESSDDTDDEDGDNESVCLDDFYIDDDVTADEQDTEALTEDQTENLNWFEKSVGVLRSGAARDSMDLDVKLQDEQLDFFRKGGRKEKFYDTLIENPDDLQKLLNNPDEYKRCRLRIESSHRSKAQVLDKDSEVPEIVITGRSKCGQTYMDDEVVVQIVGASAQQTGRSDSASATPANASGCVTYGRVVGLLKRVNFAGVEHPQFFCTLDELQSYLMKPLCKTVPKIHVMNDTLKRKHPSLIKHRVEIKQIGRDGRIRFKEFFNIVPGKREQYIFKVVLVVWSLGNIYPLGAVLDAFTGGKDCTSGIRLLSLREKVPNTYPQAVVRETSGLPTDPRPRMEGRINMTKRRMFTIDSPGSRDLDDALSVWKHEKHTVVGVHIADVAAVIQEGQAIDNEARKRGVTFYPLLREPHHMLPEPLSTDRCSLLPNKERLALSVLFTFNDRGEQVGNPTVEKTLIKSSQQLAYQEVQAIITGASAAQAKSDFDTVQSDIITLHQIATKLRKDRLQNSILFVPFEDPRLSELEDVKNSVEAHALVEEFMILANSYIAERLLSKFPQLMILRRQKAPTYEQLVEWRDKERGIGNLVMQLQGKNITPDTKLCFSTDTCNPEQDVIIKTDIWEALRRHLENGHLDKARRIAFMDDMHPLQCLANSHWMDLMETSEYKCSYGLNAPDRLHFGLNRACYTHFTSPIRRYADLHVHRLLHADLDGQTPCCTPDDVTALCHHINSATKRQRAFGNGCLSLKIAESLQHQPLVFRTFVDQVDSEQLTLMVPSLRAIFSRKQEVPFSILGVSSQPELLPDETQTGKSAGVSVKWKMRIYNERMTCPPEFAKVRKAVERLARSSPTLPLVFNINPHYLSVSVEQEEWADILHKLIQSNNPKRVAVPSTIERASQDVNYMTSEKDDGTVSLRPCHFKMKLSPGQVLQVQMSAEPQKGVLQPRVDLVHTARNASVCTRHVRDPVLTLSRPATRSTRRTHFSNYKDYACAWMPLLEMEAAYGAGGSDEGVVIENVNLAVAPQNGPNASRVNYTASFSLSAKFCFDRCIEFGGKSPDTADEEKPKSKGAFPLDYLCIRYQIECPGPVVSRVKESPVPEAVDRHYTWVGHAGVIDVTCKESKGLREKEMDIHVTCELSHTCPPPPQSLTQGPKRVTVELLPKSAVERRAQESLVLLKRDHEKLDLAKAIAHNNDEDLPPLESEHLRLGQQDENHEVGMKFFHDQTETWKLLLPQNNSKQHEAIKTSLTNSLSLIQGPPGTGKTCTGVKLVYLFCKINRQLEKEGKGKKTVLFCGPSNKSVDLVARYLIQKLRDHCPKIVRMYGSAIESKDYPVPRGGLSSSRSTRDLKSDPELVDVTLHHVIRQEGKPFAEKLQQVDRLFEECRKKPDSFHLDSKVIKSYRRLLYKASVEELQHYEVVLTTCAVGGNRKLVKGTKGTVFQVIIDECAMSPEPHSLVPIIATKARQVVLIGDHKQLRPIITCQAAADLGLDQSLFERLYEQYPANTVFLDTQYRMHRQICEFPSQEFYEGGLITKFKYQRSKEDEEDNKQKPWWMREPLPFWPRPKRVGEEVPHLLVDVRGQEESLSVSTEEGNEKSKSNAAEVEKVMEIVSFLKTCGVELQNIKVLTQYNAQRHQLEQKMKQVAAERAMGFTRYDSSFWRETVSLTRQASKWEGGEWDYVILSTVRSLPSYKIEPNPTHGWCRQNLGFITDRNQVNVALTRARKGLIIVGNKELLRCDDVWRNLVDRYSALGCVRDASFPPPPVVCGQGGRQKLRPQFSFRH</sequence>
<reference evidence="8 9" key="1">
    <citation type="journal article" date="2023" name="Sci. Data">
        <title>Genome assembly of the Korean intertidal mud-creeper Batillaria attramentaria.</title>
        <authorList>
            <person name="Patra A.K."/>
            <person name="Ho P.T."/>
            <person name="Jun S."/>
            <person name="Lee S.J."/>
            <person name="Kim Y."/>
            <person name="Won Y.J."/>
        </authorList>
    </citation>
    <scope>NUCLEOTIDE SEQUENCE [LARGE SCALE GENOMIC DNA]</scope>
    <source>
        <strain evidence="8">Wonlab-2016</strain>
    </source>
</reference>
<keyword evidence="3" id="KW-0378">Hydrolase</keyword>
<dbReference type="Proteomes" id="UP001519460">
    <property type="component" value="Unassembled WGS sequence"/>
</dbReference>
<dbReference type="InterPro" id="IPR047187">
    <property type="entry name" value="SF1_C_Upf1"/>
</dbReference>
<dbReference type="InterPro" id="IPR050534">
    <property type="entry name" value="Coronavir_polyprotein_1ab"/>
</dbReference>
<dbReference type="PANTHER" id="PTHR43788:SF16">
    <property type="entry name" value="HELICASE WITH ZINC FINGER 2"/>
    <property type="match status" value="1"/>
</dbReference>
<evidence type="ECO:0000259" key="7">
    <source>
        <dbReference type="SMART" id="SM00955"/>
    </source>
</evidence>
<evidence type="ECO:0000256" key="3">
    <source>
        <dbReference type="ARBA" id="ARBA00022801"/>
    </source>
</evidence>
<evidence type="ECO:0000256" key="1">
    <source>
        <dbReference type="ARBA" id="ARBA00007913"/>
    </source>
</evidence>
<name>A0ABD0KTV1_9CAEN</name>
<dbReference type="Gene3D" id="3.40.50.300">
    <property type="entry name" value="P-loop containing nucleotide triphosphate hydrolases"/>
    <property type="match status" value="2"/>
</dbReference>
<dbReference type="InterPro" id="IPR012340">
    <property type="entry name" value="NA-bd_OB-fold"/>
</dbReference>
<evidence type="ECO:0000313" key="9">
    <source>
        <dbReference type="Proteomes" id="UP001519460"/>
    </source>
</evidence>
<evidence type="ECO:0000256" key="5">
    <source>
        <dbReference type="ARBA" id="ARBA00022840"/>
    </source>
</evidence>
<dbReference type="InterPro" id="IPR041679">
    <property type="entry name" value="DNA2/NAM7-like_C"/>
</dbReference>
<dbReference type="GO" id="GO:0004386">
    <property type="term" value="F:helicase activity"/>
    <property type="evidence" value="ECO:0007669"/>
    <property type="project" value="UniProtKB-KW"/>
</dbReference>
<dbReference type="Pfam" id="PF25049">
    <property type="entry name" value="OB_HELZ2"/>
    <property type="match status" value="1"/>
</dbReference>
<evidence type="ECO:0000256" key="4">
    <source>
        <dbReference type="ARBA" id="ARBA00022806"/>
    </source>
</evidence>
<comment type="similarity">
    <text evidence="1">Belongs to the DNA2/NAM7 helicase family.</text>
</comment>
<feature type="compositionally biased region" description="Polar residues" evidence="6">
    <location>
        <begin position="1"/>
        <end position="46"/>
    </location>
</feature>
<dbReference type="GO" id="GO:0005524">
    <property type="term" value="F:ATP binding"/>
    <property type="evidence" value="ECO:0007669"/>
    <property type="project" value="UniProtKB-KW"/>
</dbReference>
<dbReference type="CDD" id="cd18808">
    <property type="entry name" value="SF1_C_Upf1"/>
    <property type="match status" value="1"/>
</dbReference>
<dbReference type="InterPro" id="IPR041677">
    <property type="entry name" value="DNA2/NAM7_AAA_11"/>
</dbReference>
<dbReference type="EMBL" id="JACVVK020000126">
    <property type="protein sequence ID" value="KAK7490438.1"/>
    <property type="molecule type" value="Genomic_DNA"/>
</dbReference>
<dbReference type="InterPro" id="IPR022966">
    <property type="entry name" value="RNase_II/R_CS"/>
</dbReference>
<keyword evidence="2" id="KW-0547">Nucleotide-binding</keyword>
<dbReference type="SMART" id="SM00955">
    <property type="entry name" value="RNB"/>
    <property type="match status" value="1"/>
</dbReference>
<proteinExistence type="inferred from homology"/>
<dbReference type="InterPro" id="IPR056787">
    <property type="entry name" value="OB_HELZ2"/>
</dbReference>
<dbReference type="InterPro" id="IPR001900">
    <property type="entry name" value="RNase_II/R"/>
</dbReference>
<comment type="caution">
    <text evidence="8">The sequence shown here is derived from an EMBL/GenBank/DDBJ whole genome shotgun (WGS) entry which is preliminary data.</text>
</comment>
<keyword evidence="9" id="KW-1185">Reference proteome</keyword>
<keyword evidence="4" id="KW-0347">Helicase</keyword>